<dbReference type="PROSITE" id="PS51340">
    <property type="entry name" value="MOSC"/>
    <property type="match status" value="1"/>
</dbReference>
<gene>
    <name evidence="2" type="ORF">DFR34_1125</name>
</gene>
<name>A0A318KRK8_9NEIS</name>
<dbReference type="Gene3D" id="2.40.33.20">
    <property type="entry name" value="PK beta-barrel domain-like"/>
    <property type="match status" value="1"/>
</dbReference>
<proteinExistence type="predicted"/>
<keyword evidence="3" id="KW-1185">Reference proteome</keyword>
<evidence type="ECO:0000313" key="3">
    <source>
        <dbReference type="Proteomes" id="UP000247555"/>
    </source>
</evidence>
<comment type="caution">
    <text evidence="2">The sequence shown here is derived from an EMBL/GenBank/DDBJ whole genome shotgun (WGS) entry which is preliminary data.</text>
</comment>
<dbReference type="InterPro" id="IPR011037">
    <property type="entry name" value="Pyrv_Knase-like_insert_dom_sf"/>
</dbReference>
<dbReference type="PANTHER" id="PTHR30212:SF2">
    <property type="entry name" value="PROTEIN YIIM"/>
    <property type="match status" value="1"/>
</dbReference>
<dbReference type="Proteomes" id="UP000247555">
    <property type="component" value="Unassembled WGS sequence"/>
</dbReference>
<dbReference type="InterPro" id="IPR005302">
    <property type="entry name" value="MoCF_Sase_C"/>
</dbReference>
<evidence type="ECO:0000313" key="2">
    <source>
        <dbReference type="EMBL" id="PXX78286.1"/>
    </source>
</evidence>
<dbReference type="RefSeq" id="WP_110391065.1">
    <property type="nucleotide sequence ID" value="NZ_QJKI01000012.1"/>
</dbReference>
<protein>
    <submittedName>
        <fullName evidence="2">MOSC domain-containing protein YiiM</fullName>
    </submittedName>
</protein>
<organism evidence="2 3">
    <name type="scientific">Rivihabitans pingtungensis</name>
    <dbReference type="NCBI Taxonomy" id="1054498"/>
    <lineage>
        <taxon>Bacteria</taxon>
        <taxon>Pseudomonadati</taxon>
        <taxon>Pseudomonadota</taxon>
        <taxon>Betaproteobacteria</taxon>
        <taxon>Neisseriales</taxon>
        <taxon>Aquaspirillaceae</taxon>
        <taxon>Rivihabitans</taxon>
    </lineage>
</organism>
<dbReference type="PANTHER" id="PTHR30212">
    <property type="entry name" value="PROTEIN YIIM"/>
    <property type="match status" value="1"/>
</dbReference>
<accession>A0A318KRK8</accession>
<sequence length="238" mass="26009">MRAVNWPPPLAIAAPRIGQARPLGPNGRLSAIDKHAVHGPLWLDALGLRGDEQADRRVHGGVDKALHYFPAEHYRSLAAEDPGLRLAVGDFGENLSGLGLLEQDVCLGDVFALGPCRVQLSQGRQPCWKLNVRFARPDMARRVQDSGRVGWYFRVLQPGWLQAGDVLQLLARPWPDSQLARVLRALNQANVAADERLAVAALPGVPPRWRERLLAQAAHGHREDAARLDAPAGPHDAP</sequence>
<dbReference type="OrthoDB" id="9786134at2"/>
<dbReference type="EMBL" id="QJKI01000012">
    <property type="protein sequence ID" value="PXX78286.1"/>
    <property type="molecule type" value="Genomic_DNA"/>
</dbReference>
<dbReference type="Pfam" id="PF03473">
    <property type="entry name" value="MOSC"/>
    <property type="match status" value="1"/>
</dbReference>
<dbReference type="GO" id="GO:0030151">
    <property type="term" value="F:molybdenum ion binding"/>
    <property type="evidence" value="ECO:0007669"/>
    <property type="project" value="InterPro"/>
</dbReference>
<dbReference type="InterPro" id="IPR052353">
    <property type="entry name" value="Benzoxazolinone_Detox_Enz"/>
</dbReference>
<dbReference type="GO" id="GO:0030170">
    <property type="term" value="F:pyridoxal phosphate binding"/>
    <property type="evidence" value="ECO:0007669"/>
    <property type="project" value="InterPro"/>
</dbReference>
<dbReference type="GO" id="GO:0003824">
    <property type="term" value="F:catalytic activity"/>
    <property type="evidence" value="ECO:0007669"/>
    <property type="project" value="InterPro"/>
</dbReference>
<reference evidence="2 3" key="1">
    <citation type="submission" date="2018-05" db="EMBL/GenBank/DDBJ databases">
        <title>Genomic Encyclopedia of Type Strains, Phase IV (KMG-IV): sequencing the most valuable type-strain genomes for metagenomic binning, comparative biology and taxonomic classification.</title>
        <authorList>
            <person name="Goeker M."/>
        </authorList>
    </citation>
    <scope>NUCLEOTIDE SEQUENCE [LARGE SCALE GENOMIC DNA]</scope>
    <source>
        <strain evidence="2 3">DSM 29661</strain>
    </source>
</reference>
<feature type="domain" description="MOSC" evidence="1">
    <location>
        <begin position="35"/>
        <end position="170"/>
    </location>
</feature>
<dbReference type="AlphaFoldDB" id="A0A318KRK8"/>
<evidence type="ECO:0000259" key="1">
    <source>
        <dbReference type="PROSITE" id="PS51340"/>
    </source>
</evidence>
<dbReference type="SUPFAM" id="SSF50800">
    <property type="entry name" value="PK beta-barrel domain-like"/>
    <property type="match status" value="1"/>
</dbReference>